<dbReference type="EMBL" id="DSBX01000129">
    <property type="protein sequence ID" value="HDQ99298.1"/>
    <property type="molecule type" value="Genomic_DNA"/>
</dbReference>
<dbReference type="Proteomes" id="UP000885672">
    <property type="component" value="Unassembled WGS sequence"/>
</dbReference>
<comment type="caution">
    <text evidence="2">The sequence shown here is derived from an EMBL/GenBank/DDBJ whole genome shotgun (WGS) entry which is preliminary data.</text>
</comment>
<dbReference type="PANTHER" id="PTHR46401:SF2">
    <property type="entry name" value="GLYCOSYLTRANSFERASE WBBK-RELATED"/>
    <property type="match status" value="1"/>
</dbReference>
<name>A0A7V0T5I1_UNCW3</name>
<dbReference type="GO" id="GO:0009103">
    <property type="term" value="P:lipopolysaccharide biosynthetic process"/>
    <property type="evidence" value="ECO:0007669"/>
    <property type="project" value="TreeGrafter"/>
</dbReference>
<dbReference type="AlphaFoldDB" id="A0A7V0T5I1"/>
<dbReference type="Gene3D" id="3.40.50.2000">
    <property type="entry name" value="Glycogen Phosphorylase B"/>
    <property type="match status" value="1"/>
</dbReference>
<accession>A0A7V0T5I1</accession>
<evidence type="ECO:0000256" key="1">
    <source>
        <dbReference type="ARBA" id="ARBA00022679"/>
    </source>
</evidence>
<evidence type="ECO:0000313" key="2">
    <source>
        <dbReference type="EMBL" id="HDQ99298.1"/>
    </source>
</evidence>
<gene>
    <name evidence="2" type="ORF">ENN51_03305</name>
</gene>
<organism evidence="2">
    <name type="scientific">candidate division WOR-3 bacterium</name>
    <dbReference type="NCBI Taxonomy" id="2052148"/>
    <lineage>
        <taxon>Bacteria</taxon>
        <taxon>Bacteria division WOR-3</taxon>
    </lineage>
</organism>
<proteinExistence type="predicted"/>
<protein>
    <submittedName>
        <fullName evidence="2">Glycosyltransferase</fullName>
    </submittedName>
</protein>
<sequence length="350" mass="38761">MRVLLGSFPAVTVLGGGVLVQVRSLAEELGNLGVEAELFDPWKPYRLSDYDLFHLFGAHVGTYHLGRAVATLGMKLVLSPVFYSRHPAQRVRSMVAVAGRLRKRGGVWTEHMFCKELCDMATLVMPNTSEEADMVRQAFGVGAERVKILPNGVSARFAEAVPDEFVTRYGLRDFLLYVGHIGWGRKNVLPMLRAVERIGCRTVLIGEMLNNDYGRQCRTIIERNESIIHIPPLEPNSPLLASAYAACDTLVLPSFYETPGLAALEAGLAGAKVCITRYGGTRDYFAELATYLDPRSEESIRNAVSASLARPKDPVLRNRIRERYLWGTAAGVLHQAYLQVSANAHTSDRR</sequence>
<reference evidence="2" key="1">
    <citation type="journal article" date="2020" name="mSystems">
        <title>Genome- and Community-Level Interaction Insights into Carbon Utilization and Element Cycling Functions of Hydrothermarchaeota in Hydrothermal Sediment.</title>
        <authorList>
            <person name="Zhou Z."/>
            <person name="Liu Y."/>
            <person name="Xu W."/>
            <person name="Pan J."/>
            <person name="Luo Z.H."/>
            <person name="Li M."/>
        </authorList>
    </citation>
    <scope>NUCLEOTIDE SEQUENCE [LARGE SCALE GENOMIC DNA]</scope>
    <source>
        <strain evidence="2">SpSt-1182</strain>
    </source>
</reference>
<dbReference type="GO" id="GO:0016757">
    <property type="term" value="F:glycosyltransferase activity"/>
    <property type="evidence" value="ECO:0007669"/>
    <property type="project" value="TreeGrafter"/>
</dbReference>
<dbReference type="SUPFAM" id="SSF53756">
    <property type="entry name" value="UDP-Glycosyltransferase/glycogen phosphorylase"/>
    <property type="match status" value="1"/>
</dbReference>
<keyword evidence="1" id="KW-0808">Transferase</keyword>
<dbReference type="PANTHER" id="PTHR46401">
    <property type="entry name" value="GLYCOSYLTRANSFERASE WBBK-RELATED"/>
    <property type="match status" value="1"/>
</dbReference>
<dbReference type="Pfam" id="PF13692">
    <property type="entry name" value="Glyco_trans_1_4"/>
    <property type="match status" value="1"/>
</dbReference>